<keyword evidence="4 8" id="KW-1133">Transmembrane helix</keyword>
<organism evidence="9 10">
    <name type="scientific">Popillia japonica</name>
    <name type="common">Japanese beetle</name>
    <dbReference type="NCBI Taxonomy" id="7064"/>
    <lineage>
        <taxon>Eukaryota</taxon>
        <taxon>Metazoa</taxon>
        <taxon>Ecdysozoa</taxon>
        <taxon>Arthropoda</taxon>
        <taxon>Hexapoda</taxon>
        <taxon>Insecta</taxon>
        <taxon>Pterygota</taxon>
        <taxon>Neoptera</taxon>
        <taxon>Endopterygota</taxon>
        <taxon>Coleoptera</taxon>
        <taxon>Polyphaga</taxon>
        <taxon>Scarabaeiformia</taxon>
        <taxon>Scarabaeidae</taxon>
        <taxon>Rutelinae</taxon>
        <taxon>Popillia</taxon>
    </lineage>
</organism>
<keyword evidence="3 8" id="KW-0812">Transmembrane</keyword>
<dbReference type="GO" id="GO:0030425">
    <property type="term" value="C:dendrite"/>
    <property type="evidence" value="ECO:0007669"/>
    <property type="project" value="TreeGrafter"/>
</dbReference>
<protein>
    <recommendedName>
        <fullName evidence="8">Gustatory receptor</fullName>
    </recommendedName>
</protein>
<evidence type="ECO:0000313" key="10">
    <source>
        <dbReference type="Proteomes" id="UP001458880"/>
    </source>
</evidence>
<feature type="transmembrane region" description="Helical" evidence="8">
    <location>
        <begin position="272"/>
        <end position="297"/>
    </location>
</feature>
<comment type="function">
    <text evidence="8">Gustatory receptor which mediates acceptance or avoidance behavior, depending on its substrates.</text>
</comment>
<dbReference type="GO" id="GO:0030424">
    <property type="term" value="C:axon"/>
    <property type="evidence" value="ECO:0007669"/>
    <property type="project" value="TreeGrafter"/>
</dbReference>
<evidence type="ECO:0000256" key="8">
    <source>
        <dbReference type="RuleBase" id="RU363108"/>
    </source>
</evidence>
<comment type="similarity">
    <text evidence="8">Belongs to the insect chemoreceptor superfamily. Gustatory receptor (GR) family.</text>
</comment>
<comment type="caution">
    <text evidence="9">The sequence shown here is derived from an EMBL/GenBank/DDBJ whole genome shotgun (WGS) entry which is preliminary data.</text>
</comment>
<accession>A0AAW1KHU8</accession>
<evidence type="ECO:0000256" key="4">
    <source>
        <dbReference type="ARBA" id="ARBA00022989"/>
    </source>
</evidence>
<dbReference type="Proteomes" id="UP001458880">
    <property type="component" value="Unassembled WGS sequence"/>
</dbReference>
<keyword evidence="5 8" id="KW-0472">Membrane</keyword>
<dbReference type="GO" id="GO:0050909">
    <property type="term" value="P:sensory perception of taste"/>
    <property type="evidence" value="ECO:0007669"/>
    <property type="project" value="InterPro"/>
</dbReference>
<dbReference type="GO" id="GO:0007165">
    <property type="term" value="P:signal transduction"/>
    <property type="evidence" value="ECO:0007669"/>
    <property type="project" value="UniProtKB-KW"/>
</dbReference>
<dbReference type="InterPro" id="IPR013604">
    <property type="entry name" value="7TM_chemorcpt"/>
</dbReference>
<feature type="transmembrane region" description="Helical" evidence="8">
    <location>
        <begin position="45"/>
        <end position="66"/>
    </location>
</feature>
<evidence type="ECO:0000256" key="5">
    <source>
        <dbReference type="ARBA" id="ARBA00023136"/>
    </source>
</evidence>
<gene>
    <name evidence="9" type="ORF">QE152_g23289</name>
</gene>
<keyword evidence="6 8" id="KW-0675">Receptor</keyword>
<proteinExistence type="inferred from homology"/>
<dbReference type="PANTHER" id="PTHR21143:SF104">
    <property type="entry name" value="GUSTATORY RECEPTOR 8A-RELATED"/>
    <property type="match status" value="1"/>
</dbReference>
<dbReference type="GO" id="GO:0043025">
    <property type="term" value="C:neuronal cell body"/>
    <property type="evidence" value="ECO:0007669"/>
    <property type="project" value="TreeGrafter"/>
</dbReference>
<dbReference type="AlphaFoldDB" id="A0AAW1KHU8"/>
<dbReference type="EMBL" id="JASPKY010000230">
    <property type="protein sequence ID" value="KAK9718200.1"/>
    <property type="molecule type" value="Genomic_DNA"/>
</dbReference>
<feature type="transmembrane region" description="Helical" evidence="8">
    <location>
        <begin position="191"/>
        <end position="216"/>
    </location>
</feature>
<keyword evidence="10" id="KW-1185">Reference proteome</keyword>
<dbReference type="PANTHER" id="PTHR21143">
    <property type="entry name" value="INVERTEBRATE GUSTATORY RECEPTOR"/>
    <property type="match status" value="1"/>
</dbReference>
<comment type="subcellular location">
    <subcellularLocation>
        <location evidence="1 8">Cell membrane</location>
        <topology evidence="1 8">Multi-pass membrane protein</topology>
    </subcellularLocation>
</comment>
<keyword evidence="2 8" id="KW-1003">Cell membrane</keyword>
<evidence type="ECO:0000256" key="7">
    <source>
        <dbReference type="ARBA" id="ARBA00023224"/>
    </source>
</evidence>
<evidence type="ECO:0000256" key="2">
    <source>
        <dbReference type="ARBA" id="ARBA00022475"/>
    </source>
</evidence>
<dbReference type="GO" id="GO:0008049">
    <property type="term" value="P:male courtship behavior"/>
    <property type="evidence" value="ECO:0007669"/>
    <property type="project" value="TreeGrafter"/>
</dbReference>
<evidence type="ECO:0000313" key="9">
    <source>
        <dbReference type="EMBL" id="KAK9718200.1"/>
    </source>
</evidence>
<evidence type="ECO:0000256" key="3">
    <source>
        <dbReference type="ARBA" id="ARBA00022692"/>
    </source>
</evidence>
<dbReference type="GO" id="GO:0007635">
    <property type="term" value="P:chemosensory behavior"/>
    <property type="evidence" value="ECO:0007669"/>
    <property type="project" value="TreeGrafter"/>
</dbReference>
<dbReference type="Pfam" id="PF08395">
    <property type="entry name" value="7tm_7"/>
    <property type="match status" value="1"/>
</dbReference>
<name>A0AAW1KHU8_POPJA</name>
<reference evidence="9 10" key="1">
    <citation type="journal article" date="2024" name="BMC Genomics">
        <title>De novo assembly and annotation of Popillia japonica's genome with initial clues to its potential as an invasive pest.</title>
        <authorList>
            <person name="Cucini C."/>
            <person name="Boschi S."/>
            <person name="Funari R."/>
            <person name="Cardaioli E."/>
            <person name="Iannotti N."/>
            <person name="Marturano G."/>
            <person name="Paoli F."/>
            <person name="Bruttini M."/>
            <person name="Carapelli A."/>
            <person name="Frati F."/>
            <person name="Nardi F."/>
        </authorList>
    </citation>
    <scope>NUCLEOTIDE SEQUENCE [LARGE SCALE GENOMIC DNA]</scope>
    <source>
        <strain evidence="9">DMR45628</strain>
    </source>
</reference>
<feature type="transmembrane region" description="Helical" evidence="8">
    <location>
        <begin position="158"/>
        <end position="179"/>
    </location>
</feature>
<sequence>MSVVISCALVLFHPKKHRKILKNIQELNRLLSYNFPKIDKKKKTIIRLAALHVCFSIAYFLDYYLWVARKSLTIYKYFGFDHILRYRFIIFAHYMANVVRELNYGAKYMNKILKCANKRFGKNAAKKHNLLGIIHNDVATALKAHTMIADGICCYNKIFGWTFVLMHIDSLITFLMYFQLSLKINTEQLDLIRSIFLTWMVLMMIFSVMGAISMVYNCYATTRALKKAGTLAYSLLYTLELKRYKEEQNLLMENLHLLIRQSTLRSPSFSAAGFFIIDYSTLFTLLNLLTSYIIVLIQFK</sequence>
<comment type="caution">
    <text evidence="8">Lacks conserved residue(s) required for the propagation of feature annotation.</text>
</comment>
<keyword evidence="7 8" id="KW-0807">Transducer</keyword>
<dbReference type="GO" id="GO:0005886">
    <property type="term" value="C:plasma membrane"/>
    <property type="evidence" value="ECO:0007669"/>
    <property type="project" value="UniProtKB-SubCell"/>
</dbReference>
<evidence type="ECO:0000256" key="1">
    <source>
        <dbReference type="ARBA" id="ARBA00004651"/>
    </source>
</evidence>
<evidence type="ECO:0000256" key="6">
    <source>
        <dbReference type="ARBA" id="ARBA00023170"/>
    </source>
</evidence>